<comment type="caution">
    <text evidence="2">The sequence shown here is derived from an EMBL/GenBank/DDBJ whole genome shotgun (WGS) entry which is preliminary data.</text>
</comment>
<name>A0ABR3GGF0_9PEZI</name>
<reference evidence="2 3" key="1">
    <citation type="submission" date="2024-02" db="EMBL/GenBank/DDBJ databases">
        <title>Discinaceae phylogenomics.</title>
        <authorList>
            <person name="Dirks A.C."/>
            <person name="James T.Y."/>
        </authorList>
    </citation>
    <scope>NUCLEOTIDE SEQUENCE [LARGE SCALE GENOMIC DNA]</scope>
    <source>
        <strain evidence="2 3">ACD0624</strain>
    </source>
</reference>
<keyword evidence="1" id="KW-0175">Coiled coil</keyword>
<accession>A0ABR3GGF0</accession>
<keyword evidence="3" id="KW-1185">Reference proteome</keyword>
<protein>
    <submittedName>
        <fullName evidence="2">Uncharacterized protein</fullName>
    </submittedName>
</protein>
<proteinExistence type="predicted"/>
<evidence type="ECO:0000313" key="2">
    <source>
        <dbReference type="EMBL" id="KAL0634827.1"/>
    </source>
</evidence>
<evidence type="ECO:0000256" key="1">
    <source>
        <dbReference type="SAM" id="Coils"/>
    </source>
</evidence>
<sequence>MAEAYISEITRTIEFLEVHEGLIKKLLSIDDAKFTLNNKFISSSLLASLRRHRGVVKKDDDPEKSLECSTLDRLIVLTSKVAELEKRMQVAEAELRSKVVAFEESRR</sequence>
<dbReference type="EMBL" id="JBBBZM010000084">
    <property type="protein sequence ID" value="KAL0634827.1"/>
    <property type="molecule type" value="Genomic_DNA"/>
</dbReference>
<dbReference type="Proteomes" id="UP001447188">
    <property type="component" value="Unassembled WGS sequence"/>
</dbReference>
<gene>
    <name evidence="2" type="ORF">Q9L58_006260</name>
</gene>
<feature type="coiled-coil region" evidence="1">
    <location>
        <begin position="74"/>
        <end position="101"/>
    </location>
</feature>
<evidence type="ECO:0000313" key="3">
    <source>
        <dbReference type="Proteomes" id="UP001447188"/>
    </source>
</evidence>
<organism evidence="2 3">
    <name type="scientific">Discina gigas</name>
    <dbReference type="NCBI Taxonomy" id="1032678"/>
    <lineage>
        <taxon>Eukaryota</taxon>
        <taxon>Fungi</taxon>
        <taxon>Dikarya</taxon>
        <taxon>Ascomycota</taxon>
        <taxon>Pezizomycotina</taxon>
        <taxon>Pezizomycetes</taxon>
        <taxon>Pezizales</taxon>
        <taxon>Discinaceae</taxon>
        <taxon>Discina</taxon>
    </lineage>
</organism>